<keyword evidence="3" id="KW-1185">Reference proteome</keyword>
<accession>A0A1V6PA92</accession>
<dbReference type="EMBL" id="MDYL01000013">
    <property type="protein sequence ID" value="OQD73918.1"/>
    <property type="molecule type" value="Genomic_DNA"/>
</dbReference>
<feature type="compositionally biased region" description="Polar residues" evidence="1">
    <location>
        <begin position="132"/>
        <end position="145"/>
    </location>
</feature>
<organism evidence="2 3">
    <name type="scientific">Penicillium decumbens</name>
    <dbReference type="NCBI Taxonomy" id="69771"/>
    <lineage>
        <taxon>Eukaryota</taxon>
        <taxon>Fungi</taxon>
        <taxon>Dikarya</taxon>
        <taxon>Ascomycota</taxon>
        <taxon>Pezizomycotina</taxon>
        <taxon>Eurotiomycetes</taxon>
        <taxon>Eurotiomycetidae</taxon>
        <taxon>Eurotiales</taxon>
        <taxon>Aspergillaceae</taxon>
        <taxon>Penicillium</taxon>
    </lineage>
</organism>
<feature type="region of interest" description="Disordered" evidence="1">
    <location>
        <begin position="1"/>
        <end position="154"/>
    </location>
</feature>
<evidence type="ECO:0000313" key="3">
    <source>
        <dbReference type="Proteomes" id="UP000191522"/>
    </source>
</evidence>
<proteinExistence type="predicted"/>
<dbReference type="STRING" id="69771.A0A1V6PA92"/>
<sequence>MTDNNKPENTRGTTPHTRDDATTTDTPQPSLASRVQSSAAGLARAFQGSTDAAQTLASATEGKAAGPSRAGAGAGAAQGHISGFFAPRASGARAPATSSFRSSDNASESTIPALNEEDFQFQFQHPLDTDTDTSPRTYEIQNETGSWKGKQRAQDPVQHYNTAWDRAQQPHPKAQYTPSANDGSEVVTLLSDPSFDPNTDPYTEPDLEIAEPAPLTPAEIEALESFRKAVGSESVPREQGQKLSGSSLVPDIDAFLADSGGMSDLSVRDSVLQYLPGAGDWVGVQERYHDEVWGYLRPALEAAKVEMEEGNGQEGGVEGPAVRRLRMILKHMG</sequence>
<dbReference type="AlphaFoldDB" id="A0A1V6PA92"/>
<comment type="caution">
    <text evidence="2">The sequence shown here is derived from an EMBL/GenBank/DDBJ whole genome shotgun (WGS) entry which is preliminary data.</text>
</comment>
<dbReference type="OrthoDB" id="5337545at2759"/>
<reference evidence="3" key="1">
    <citation type="journal article" date="2017" name="Nat. Microbiol.">
        <title>Global analysis of biosynthetic gene clusters reveals vast potential of secondary metabolite production in Penicillium species.</title>
        <authorList>
            <person name="Nielsen J.C."/>
            <person name="Grijseels S."/>
            <person name="Prigent S."/>
            <person name="Ji B."/>
            <person name="Dainat J."/>
            <person name="Nielsen K.F."/>
            <person name="Frisvad J.C."/>
            <person name="Workman M."/>
            <person name="Nielsen J."/>
        </authorList>
    </citation>
    <scope>NUCLEOTIDE SEQUENCE [LARGE SCALE GENOMIC DNA]</scope>
    <source>
        <strain evidence="3">IBT 11843</strain>
    </source>
</reference>
<evidence type="ECO:0000256" key="1">
    <source>
        <dbReference type="SAM" id="MobiDB-lite"/>
    </source>
</evidence>
<name>A0A1V6PA92_PENDC</name>
<protein>
    <submittedName>
        <fullName evidence="2">Uncharacterized protein</fullName>
    </submittedName>
</protein>
<feature type="compositionally biased region" description="Polar residues" evidence="1">
    <location>
        <begin position="47"/>
        <end position="58"/>
    </location>
</feature>
<feature type="compositionally biased region" description="Polar residues" evidence="1">
    <location>
        <begin position="30"/>
        <end position="39"/>
    </location>
</feature>
<dbReference type="OMA" id="LKMILRH"/>
<feature type="compositionally biased region" description="Low complexity" evidence="1">
    <location>
        <begin position="62"/>
        <end position="79"/>
    </location>
</feature>
<gene>
    <name evidence="2" type="ORF">PENDEC_c013G00572</name>
</gene>
<evidence type="ECO:0000313" key="2">
    <source>
        <dbReference type="EMBL" id="OQD73918.1"/>
    </source>
</evidence>
<dbReference type="Proteomes" id="UP000191522">
    <property type="component" value="Unassembled WGS sequence"/>
</dbReference>
<feature type="compositionally biased region" description="Polar residues" evidence="1">
    <location>
        <begin position="96"/>
        <end position="112"/>
    </location>
</feature>